<name>A0A2A2GPZ9_9RHOB</name>
<feature type="region of interest" description="Disordered" evidence="1">
    <location>
        <begin position="31"/>
        <end position="92"/>
    </location>
</feature>
<protein>
    <recommendedName>
        <fullName evidence="5">Flagellar basal body-associated protein FliL</fullName>
    </recommendedName>
</protein>
<comment type="caution">
    <text evidence="3">The sequence shown here is derived from an EMBL/GenBank/DDBJ whole genome shotgun (WGS) entry which is preliminary data.</text>
</comment>
<sequence>MRKLLPVLLSLAAFMGGAAGGEMLRRPAAPVEAAAGAPEQGHDATAASPDTAKGGAEHAELPASAQDSPQADHAAPAGHGGTGAEGGTAGGHGASGDVPAIAWFEFPQQFLVPVLHDGRLDSTMILSLSLEMPGTARETVHAHEIKLRDALLRQLLIHANTGGFDGNFTSEAHLRKLRADLTAVAQGVIPGITAVLIGDIGRQER</sequence>
<keyword evidence="4" id="KW-1185">Reference proteome</keyword>
<evidence type="ECO:0000256" key="1">
    <source>
        <dbReference type="SAM" id="MobiDB-lite"/>
    </source>
</evidence>
<proteinExistence type="predicted"/>
<dbReference type="OrthoDB" id="7864548at2"/>
<evidence type="ECO:0008006" key="5">
    <source>
        <dbReference type="Google" id="ProtNLM"/>
    </source>
</evidence>
<evidence type="ECO:0000313" key="3">
    <source>
        <dbReference type="EMBL" id="PAU99055.1"/>
    </source>
</evidence>
<evidence type="ECO:0000313" key="4">
    <source>
        <dbReference type="Proteomes" id="UP000218023"/>
    </source>
</evidence>
<feature type="chain" id="PRO_5012606934" description="Flagellar basal body-associated protein FliL" evidence="2">
    <location>
        <begin position="19"/>
        <end position="205"/>
    </location>
</feature>
<feature type="signal peptide" evidence="2">
    <location>
        <begin position="1"/>
        <end position="18"/>
    </location>
</feature>
<evidence type="ECO:0000256" key="2">
    <source>
        <dbReference type="SAM" id="SignalP"/>
    </source>
</evidence>
<accession>A0A2A2GPZ9</accession>
<feature type="compositionally biased region" description="Gly residues" evidence="1">
    <location>
        <begin position="78"/>
        <end position="92"/>
    </location>
</feature>
<dbReference type="Proteomes" id="UP000218023">
    <property type="component" value="Unassembled WGS sequence"/>
</dbReference>
<dbReference type="EMBL" id="NSJZ01000001">
    <property type="protein sequence ID" value="PAU99055.1"/>
    <property type="molecule type" value="Genomic_DNA"/>
</dbReference>
<dbReference type="AlphaFoldDB" id="A0A2A2GPZ9"/>
<keyword evidence="2" id="KW-0732">Signal</keyword>
<organism evidence="3 4">
    <name type="scientific">Paracoccus salipaludis</name>
    <dbReference type="NCBI Taxonomy" id="2032623"/>
    <lineage>
        <taxon>Bacteria</taxon>
        <taxon>Pseudomonadati</taxon>
        <taxon>Pseudomonadota</taxon>
        <taxon>Alphaproteobacteria</taxon>
        <taxon>Rhodobacterales</taxon>
        <taxon>Paracoccaceae</taxon>
        <taxon>Paracoccus</taxon>
    </lineage>
</organism>
<reference evidence="3 4" key="1">
    <citation type="submission" date="2017-09" db="EMBL/GenBank/DDBJ databases">
        <title>Paracoccus alkalisoli sp. nov., isolated from saline alkaline soil.</title>
        <authorList>
            <person name="Dong X."/>
            <person name="Zhang G."/>
        </authorList>
    </citation>
    <scope>NUCLEOTIDE SEQUENCE [LARGE SCALE GENOMIC DNA]</scope>
    <source>
        <strain evidence="3 4">WN007</strain>
    </source>
</reference>
<gene>
    <name evidence="3" type="ORF">CK240_00835</name>
</gene>